<feature type="compositionally biased region" description="Basic and acidic residues" evidence="2">
    <location>
        <begin position="1596"/>
        <end position="1613"/>
    </location>
</feature>
<feature type="compositionally biased region" description="Basic and acidic residues" evidence="2">
    <location>
        <begin position="541"/>
        <end position="560"/>
    </location>
</feature>
<gene>
    <name evidence="3" type="ORF">CTRI78_v000136</name>
</gene>
<sequence>MTTEAIKARDSTRDNVESSIEEYAAAQRGLKEIVAQANKDTLDARHERDEMEIKLQESNAALTDLQAKRPAEESEIVVSLQADIYTLKEKSSQHTKDKNKAEDELERRQADFKRRDDEYHKEMNRMEDMRASRDKEIAELNQTVEGLREKLMEEKRTVMALREAEPTFLVDGKNLPKKEYAKLLDNRRAQVEDLEYRLQESREDRDYLNGLSVEEVQSVFESILKSFGLLTEEAVSGYLSAEEAENLDLEWLAGSAGELSSYTRAMVVDGTAMAPSNASSPGLGNIRGERVSDLQKSLAADMEEESPLSAPVNLKDELEEARSSRSNSEASETHFTSAGDGAVSAVDHESALAEVKAHRDEALREVEELKVSAEKQQQIVLGLQQNVKDTKASVQELQRQLAKSSHDNTQIRTSLEDGQEMLETRQAEIRHQNTLLNKADAECRRLQAELGKAEGDLEVWQSIGDTVGKENKELKARIKDMESELTAKQSTVALLAEQLKRAQSDNDAAKEEARQVDEAQAEVERLQQTVERLTEQLSQAEAKERRLAEHEKDLNKPLSDARSEIAQHISHERDVAAKDQLLADSEAGREKLQRRVVELEIQLEESAAAVSTAKFDTKKEKDRRVEQEERGLWTGTIGQALKQKESQIESLKIDIESGWQNLREKDAEIQKLRNKLGDTQDTLEAARNQLQQQQQPRGEIEDPKVALDDAQTQTERPVELDRDPSEHQSTLETALAEAQEAAGASRRELEELRATHEAVQTRSREDSESATRPREAQNARQTAESQAREAENRLRETEAQLEDKEKQLADAELEVEGFKIALVDARLERRRDAVAHEKALKEAEKALKEAEKALKEAEKASKEITKALNEAQRARDETHEVLEENRQALDEAILAAKGEASGPRDNDIVMPMNELDALIGLLRQDKAIFDKLLQTGQAASTNETAENSPSSQTSWEEDVRDHDTVPDLRRLFYEGRYMEARNRMADLRNRKNAMWHDKHNLLWRHRRAIDRRDSLDAQVQAIDAGGGSGDRETILQEMRAIDAVLEPIFDELDKRAETVETMISFHGQMFNSLLRGLGNPPPGPALRRPAVENAPATSPTAGDVPEPPLPPEPTRPEIAAFGGELGWYAFPGVQRGPDETPRSNFDREIAEYAPRSFQDMVDHVLHLINQIQVNTEACAAQNVTIRRFRQSAAADFLDDDNMSIPSDGSASSSGVDSNASSATGNPNTGAAVRVFPLDVSEAWGQMDRNLDALPPLLEDLFMGVEELARAGVNVDNYDRLQTRCNQLALELEEIDGEQQINEPIENEADLRGQIHNLQDEVERIEETNRNLTEAVTNAGRETIPHLNEGPETNNQETTDGVNKESGSLGQEARVRDLEAQVRAANERMKEMQEASLLADTLLVKKRAEAAKLHHQLRQVRSDLAKAKTDFEQDRIELTSSLDATVQACVEDALATQEAAQQADMNDYQAIVDSLQAANRRITELQSEINRHLRTENGPTEVNKMRIMELENDLALAQQKNDEYHTLIVTLRQDLQRAADMEDEAQVWAVRDALLRHAHNRVGFPDPGFSDDEDDDDDDDDAGPASGGNGDSGMSGEQREFEKRLRDQLRDSQRQRRRDIRSFQQQKEEIRRQLQEEHGKALEAVREVLAKTEAELALAQENRTSLVARVEELEEQLRALEEDYLGGAIQETTSGEEVEQVPATSDEGDGHQGGPEKEVGDVPFTAEAERDAVTGMMKAGLDNAAHEAGYPPKTQETRLETKGASKPAKDLGAADGGSRLMGRPNTEKMAKNRKVVLEAQPNTTKPASGQRGQAEGEEQQGRRAKTEKMAGERVVVREPRPDMMAPDGKMEEGHYVVRILRAIRRCIMSHLISWMVMGRFALACLAHVPVGDQVPSPKHAAVFIVDVFWLVGFWIVVRALVSALSAKEMWEYANGLTRGYYVDTQLNPEVHNKWGMGIDSRFLPGLSQLTGRSAAALLQSILKAMLTETSSRPAW</sequence>
<feature type="compositionally biased region" description="Basic and acidic residues" evidence="2">
    <location>
        <begin position="1818"/>
        <end position="1829"/>
    </location>
</feature>
<keyword evidence="4" id="KW-1185">Reference proteome</keyword>
<dbReference type="Gene3D" id="1.10.287.1490">
    <property type="match status" value="1"/>
</dbReference>
<dbReference type="EMBL" id="RYZW01000001">
    <property type="protein sequence ID" value="TDZ75144.1"/>
    <property type="molecule type" value="Genomic_DNA"/>
</dbReference>
<feature type="region of interest" description="Disordered" evidence="2">
    <location>
        <begin position="537"/>
        <end position="560"/>
    </location>
</feature>
<dbReference type="STRING" id="5466.A0A4R8RT01"/>
<protein>
    <submittedName>
        <fullName evidence="3">Uncharacterized protein</fullName>
    </submittedName>
</protein>
<evidence type="ECO:0000256" key="1">
    <source>
        <dbReference type="SAM" id="Coils"/>
    </source>
</evidence>
<feature type="region of interest" description="Disordered" evidence="2">
    <location>
        <begin position="1743"/>
        <end position="1829"/>
    </location>
</feature>
<feature type="compositionally biased region" description="Basic and acidic residues" evidence="2">
    <location>
        <begin position="762"/>
        <end position="777"/>
    </location>
</feature>
<keyword evidence="1" id="KW-0175">Coiled coil</keyword>
<feature type="region of interest" description="Disordered" evidence="2">
    <location>
        <begin position="938"/>
        <end position="961"/>
    </location>
</feature>
<feature type="compositionally biased region" description="Polar residues" evidence="2">
    <location>
        <begin position="938"/>
        <end position="954"/>
    </location>
</feature>
<feature type="region of interest" description="Disordered" evidence="2">
    <location>
        <begin position="87"/>
        <end position="113"/>
    </location>
</feature>
<evidence type="ECO:0000313" key="4">
    <source>
        <dbReference type="Proteomes" id="UP000295703"/>
    </source>
</evidence>
<feature type="compositionally biased region" description="Basic and acidic residues" evidence="2">
    <location>
        <begin position="1625"/>
        <end position="1634"/>
    </location>
</feature>
<comment type="caution">
    <text evidence="3">The sequence shown here is derived from an EMBL/GenBank/DDBJ whole genome shotgun (WGS) entry which is preliminary data.</text>
</comment>
<feature type="region of interest" description="Disordered" evidence="2">
    <location>
        <begin position="1689"/>
        <end position="1723"/>
    </location>
</feature>
<accession>A0A4R8RT01</accession>
<feature type="coiled-coil region" evidence="1">
    <location>
        <begin position="582"/>
        <end position="609"/>
    </location>
</feature>
<feature type="compositionally biased region" description="Basic and acidic residues" evidence="2">
    <location>
        <begin position="745"/>
        <end position="756"/>
    </location>
</feature>
<dbReference type="Proteomes" id="UP000295703">
    <property type="component" value="Unassembled WGS sequence"/>
</dbReference>
<name>A0A4R8RT01_COLTR</name>
<feature type="coiled-coil region" evidence="1">
    <location>
        <begin position="123"/>
        <end position="204"/>
    </location>
</feature>
<organism evidence="3 4">
    <name type="scientific">Colletotrichum trifolii</name>
    <dbReference type="NCBI Taxonomy" id="5466"/>
    <lineage>
        <taxon>Eukaryota</taxon>
        <taxon>Fungi</taxon>
        <taxon>Dikarya</taxon>
        <taxon>Ascomycota</taxon>
        <taxon>Pezizomycotina</taxon>
        <taxon>Sordariomycetes</taxon>
        <taxon>Hypocreomycetidae</taxon>
        <taxon>Glomerellales</taxon>
        <taxon>Glomerellaceae</taxon>
        <taxon>Colletotrichum</taxon>
        <taxon>Colletotrichum orbiculare species complex</taxon>
    </lineage>
</organism>
<evidence type="ECO:0000313" key="3">
    <source>
        <dbReference type="EMBL" id="TDZ75144.1"/>
    </source>
</evidence>
<feature type="region of interest" description="Disordered" evidence="2">
    <location>
        <begin position="297"/>
        <end position="342"/>
    </location>
</feature>
<feature type="region of interest" description="Disordered" evidence="2">
    <location>
        <begin position="1559"/>
        <end position="1634"/>
    </location>
</feature>
<feature type="compositionally biased region" description="Basic and acidic residues" evidence="2">
    <location>
        <begin position="314"/>
        <end position="323"/>
    </location>
</feature>
<dbReference type="GO" id="GO:0005856">
    <property type="term" value="C:cytoskeleton"/>
    <property type="evidence" value="ECO:0007669"/>
    <property type="project" value="TreeGrafter"/>
</dbReference>
<dbReference type="PANTHER" id="PTHR47357:SF1">
    <property type="entry name" value="SPINDLE POLE BODY COMPONENT 110"/>
    <property type="match status" value="1"/>
</dbReference>
<feature type="coiled-coil region" evidence="1">
    <location>
        <begin position="662"/>
        <end position="693"/>
    </location>
</feature>
<feature type="coiled-coil region" evidence="1">
    <location>
        <begin position="1277"/>
        <end position="1341"/>
    </location>
</feature>
<feature type="region of interest" description="Disordered" evidence="2">
    <location>
        <begin position="1198"/>
        <end position="1230"/>
    </location>
</feature>
<feature type="region of interest" description="Disordered" evidence="2">
    <location>
        <begin position="1343"/>
        <end position="1371"/>
    </location>
</feature>
<feature type="coiled-coil region" evidence="1">
    <location>
        <begin position="1467"/>
        <end position="1526"/>
    </location>
</feature>
<dbReference type="GO" id="GO:0005200">
    <property type="term" value="F:structural constituent of cytoskeleton"/>
    <property type="evidence" value="ECO:0007669"/>
    <property type="project" value="TreeGrafter"/>
</dbReference>
<dbReference type="PANTHER" id="PTHR47357">
    <property type="entry name" value="COP1-INTERACTIVE PROTEIN 1"/>
    <property type="match status" value="1"/>
</dbReference>
<feature type="compositionally biased region" description="Acidic residues" evidence="2">
    <location>
        <begin position="1568"/>
        <end position="1581"/>
    </location>
</feature>
<feature type="compositionally biased region" description="Basic and acidic residues" evidence="2">
    <location>
        <begin position="716"/>
        <end position="726"/>
    </location>
</feature>
<evidence type="ECO:0000256" key="2">
    <source>
        <dbReference type="SAM" id="MobiDB-lite"/>
    </source>
</evidence>
<feature type="compositionally biased region" description="Low complexity" evidence="2">
    <location>
        <begin position="1206"/>
        <end position="1222"/>
    </location>
</feature>
<reference evidence="3 4" key="1">
    <citation type="submission" date="2018-12" db="EMBL/GenBank/DDBJ databases">
        <title>Genome sequence and assembly of Colletotrichum trifolii.</title>
        <authorList>
            <person name="Gan P."/>
            <person name="Shirasu K."/>
        </authorList>
    </citation>
    <scope>NUCLEOTIDE SEQUENCE [LARGE SCALE GENOMIC DNA]</scope>
    <source>
        <strain evidence="3 4">543-2</strain>
    </source>
</reference>
<feature type="region of interest" description="Disordered" evidence="2">
    <location>
        <begin position="1076"/>
        <end position="1115"/>
    </location>
</feature>
<proteinExistence type="predicted"/>
<feature type="compositionally biased region" description="Basic and acidic residues" evidence="2">
    <location>
        <begin position="1754"/>
        <end position="1768"/>
    </location>
</feature>
<feature type="compositionally biased region" description="Basic and acidic residues" evidence="2">
    <location>
        <begin position="1707"/>
        <end position="1719"/>
    </location>
</feature>
<feature type="compositionally biased region" description="Basic and acidic residues" evidence="2">
    <location>
        <begin position="786"/>
        <end position="803"/>
    </location>
</feature>
<feature type="compositionally biased region" description="Low complexity" evidence="2">
    <location>
        <begin position="730"/>
        <end position="744"/>
    </location>
</feature>
<feature type="compositionally biased region" description="Polar residues" evidence="2">
    <location>
        <begin position="1350"/>
        <end position="1368"/>
    </location>
</feature>
<feature type="region of interest" description="Disordered" evidence="2">
    <location>
        <begin position="709"/>
        <end position="803"/>
    </location>
</feature>